<evidence type="ECO:0000313" key="2">
    <source>
        <dbReference type="Proteomes" id="UP000436088"/>
    </source>
</evidence>
<proteinExistence type="predicted"/>
<sequence length="104" mass="11335">MLPVEGYPMLMAISVEGLESGLVLQTRELPAKIKNDLNPPAEDSAGNVGLELREPIWFPEISTVPYGSNPENIDDGIPCLSRVLSNKSRSIKSKQAAFAKNKLK</sequence>
<keyword evidence="2" id="KW-1185">Reference proteome</keyword>
<accession>A0A6A2Z3M5</accession>
<comment type="caution">
    <text evidence="1">The sequence shown here is derived from an EMBL/GenBank/DDBJ whole genome shotgun (WGS) entry which is preliminary data.</text>
</comment>
<dbReference type="EMBL" id="VEPZ02001229">
    <property type="protein sequence ID" value="KAE8685672.1"/>
    <property type="molecule type" value="Genomic_DNA"/>
</dbReference>
<evidence type="ECO:0000313" key="1">
    <source>
        <dbReference type="EMBL" id="KAE8685672.1"/>
    </source>
</evidence>
<gene>
    <name evidence="1" type="ORF">F3Y22_tig00111095pilonHSYRG00576</name>
</gene>
<name>A0A6A2Z3M5_HIBSY</name>
<dbReference type="Proteomes" id="UP000436088">
    <property type="component" value="Unassembled WGS sequence"/>
</dbReference>
<protein>
    <submittedName>
        <fullName evidence="1">Uncharacterized protein</fullName>
    </submittedName>
</protein>
<organism evidence="1 2">
    <name type="scientific">Hibiscus syriacus</name>
    <name type="common">Rose of Sharon</name>
    <dbReference type="NCBI Taxonomy" id="106335"/>
    <lineage>
        <taxon>Eukaryota</taxon>
        <taxon>Viridiplantae</taxon>
        <taxon>Streptophyta</taxon>
        <taxon>Embryophyta</taxon>
        <taxon>Tracheophyta</taxon>
        <taxon>Spermatophyta</taxon>
        <taxon>Magnoliopsida</taxon>
        <taxon>eudicotyledons</taxon>
        <taxon>Gunneridae</taxon>
        <taxon>Pentapetalae</taxon>
        <taxon>rosids</taxon>
        <taxon>malvids</taxon>
        <taxon>Malvales</taxon>
        <taxon>Malvaceae</taxon>
        <taxon>Malvoideae</taxon>
        <taxon>Hibiscus</taxon>
    </lineage>
</organism>
<reference evidence="1" key="1">
    <citation type="submission" date="2019-09" db="EMBL/GenBank/DDBJ databases">
        <title>Draft genome information of white flower Hibiscus syriacus.</title>
        <authorList>
            <person name="Kim Y.-M."/>
        </authorList>
    </citation>
    <scope>NUCLEOTIDE SEQUENCE [LARGE SCALE GENOMIC DNA]</scope>
    <source>
        <strain evidence="1">YM2019G1</strain>
    </source>
</reference>
<dbReference type="AlphaFoldDB" id="A0A6A2Z3M5"/>